<accession>A0A100WSC8</accession>
<evidence type="ECO:0000313" key="2">
    <source>
        <dbReference type="Proteomes" id="UP000069705"/>
    </source>
</evidence>
<dbReference type="Proteomes" id="UP000069705">
    <property type="component" value="Unassembled WGS sequence"/>
</dbReference>
<protein>
    <submittedName>
        <fullName evidence="1">Uncharacterized protein</fullName>
    </submittedName>
</protein>
<organism evidence="1 2">
    <name type="scientific">Mycolicibacterium fortuitum subsp. acetamidolyticum</name>
    <dbReference type="NCBI Taxonomy" id="144550"/>
    <lineage>
        <taxon>Bacteria</taxon>
        <taxon>Bacillati</taxon>
        <taxon>Actinomycetota</taxon>
        <taxon>Actinomycetes</taxon>
        <taxon>Mycobacteriales</taxon>
        <taxon>Mycobacteriaceae</taxon>
        <taxon>Mycolicibacterium</taxon>
    </lineage>
</organism>
<proteinExistence type="predicted"/>
<reference evidence="2" key="2">
    <citation type="submission" date="2016-02" db="EMBL/GenBank/DDBJ databases">
        <title>Draft genome sequence of five rapidly growing Mycobacterium species.</title>
        <authorList>
            <person name="Katahira K."/>
            <person name="Gotou Y."/>
            <person name="Iida K."/>
            <person name="Ogura Y."/>
            <person name="Hayashi T."/>
        </authorList>
    </citation>
    <scope>NUCLEOTIDE SEQUENCE [LARGE SCALE GENOMIC DNA]</scope>
    <source>
        <strain evidence="2">JCM6368</strain>
    </source>
</reference>
<evidence type="ECO:0000313" key="1">
    <source>
        <dbReference type="EMBL" id="GAT03665.1"/>
    </source>
</evidence>
<gene>
    <name evidence="1" type="ORF">RMCFA_3777</name>
</gene>
<reference evidence="1 2" key="1">
    <citation type="journal article" date="2016" name="Genome Announc.">
        <title>Draft Genome Sequences of Five Rapidly Growing Mycobacterium Species, M. thermoresistibile, M. fortuitum subsp. acetamidolyticum, M. canariasense, M. brisbanense, and M. novocastrense.</title>
        <authorList>
            <person name="Katahira K."/>
            <person name="Ogura Y."/>
            <person name="Gotoh Y."/>
            <person name="Hayashi T."/>
        </authorList>
    </citation>
    <scope>NUCLEOTIDE SEQUENCE [LARGE SCALE GENOMIC DNA]</scope>
    <source>
        <strain evidence="1 2">JCM6368</strain>
    </source>
</reference>
<comment type="caution">
    <text evidence="1">The sequence shown here is derived from an EMBL/GenBank/DDBJ whole genome shotgun (WGS) entry which is preliminary data.</text>
</comment>
<dbReference type="EMBL" id="BCSZ01000035">
    <property type="protein sequence ID" value="GAT03665.1"/>
    <property type="molecule type" value="Genomic_DNA"/>
</dbReference>
<dbReference type="AlphaFoldDB" id="A0A100WSC8"/>
<dbReference type="RefSeq" id="WP_061264261.1">
    <property type="nucleotide sequence ID" value="NZ_BCSZ01000035.1"/>
</dbReference>
<sequence length="288" mass="30275">MTTTTDRIIAAANAVRTTHLAALRPLAEVAGRTVAAPPTVEAALAAALHLIAARPALDHAITELLRELVAAGISSTKLARLMSIRHSTLTDRLAAPAPAAQAMPELHYGMFRRKDKVSIRAARESLIGAARDLGRTYASALRPISTVSQGSVPEAATVDAALEAVLHLHRSRAALDAALDPVLACLVLGGVRRMSLAEALDVHPNTLQRRLMGQPLAHARHADLVDEGEGKWSVAPAEVGRYKPADPELEPALVEAAVAEAITAVAENGPSARAREYSATVAESRVAF</sequence>
<name>A0A100WSC8_MYCFO</name>